<dbReference type="Gene3D" id="3.40.50.2300">
    <property type="match status" value="1"/>
</dbReference>
<dbReference type="SUPFAM" id="SSF46894">
    <property type="entry name" value="C-terminal effector domain of the bipartite response regulators"/>
    <property type="match status" value="1"/>
</dbReference>
<keyword evidence="9" id="KW-1185">Reference proteome</keyword>
<accession>A0ABT8Y573</accession>
<keyword evidence="1" id="KW-0805">Transcription regulation</keyword>
<feature type="region of interest" description="Disordered" evidence="5">
    <location>
        <begin position="1"/>
        <end position="41"/>
    </location>
</feature>
<evidence type="ECO:0000259" key="7">
    <source>
        <dbReference type="PROSITE" id="PS50110"/>
    </source>
</evidence>
<dbReference type="SMART" id="SM00421">
    <property type="entry name" value="HTH_LUXR"/>
    <property type="match status" value="1"/>
</dbReference>
<organism evidence="8 9">
    <name type="scientific">Sphingomonas natans</name>
    <dbReference type="NCBI Taxonomy" id="3063330"/>
    <lineage>
        <taxon>Bacteria</taxon>
        <taxon>Pseudomonadati</taxon>
        <taxon>Pseudomonadota</taxon>
        <taxon>Alphaproteobacteria</taxon>
        <taxon>Sphingomonadales</taxon>
        <taxon>Sphingomonadaceae</taxon>
        <taxon>Sphingomonas</taxon>
    </lineage>
</organism>
<feature type="modified residue" description="4-aspartylphosphate" evidence="4">
    <location>
        <position position="143"/>
    </location>
</feature>
<dbReference type="PROSITE" id="PS50043">
    <property type="entry name" value="HTH_LUXR_2"/>
    <property type="match status" value="1"/>
</dbReference>
<proteinExistence type="predicted"/>
<evidence type="ECO:0000256" key="1">
    <source>
        <dbReference type="ARBA" id="ARBA00023015"/>
    </source>
</evidence>
<dbReference type="Pfam" id="PF00072">
    <property type="entry name" value="Response_reg"/>
    <property type="match status" value="1"/>
</dbReference>
<feature type="domain" description="HTH luxR-type" evidence="6">
    <location>
        <begin position="224"/>
        <end position="289"/>
    </location>
</feature>
<evidence type="ECO:0000256" key="2">
    <source>
        <dbReference type="ARBA" id="ARBA00023125"/>
    </source>
</evidence>
<evidence type="ECO:0000313" key="8">
    <source>
        <dbReference type="EMBL" id="MDO6413463.1"/>
    </source>
</evidence>
<protein>
    <submittedName>
        <fullName evidence="8">Response regulator</fullName>
    </submittedName>
</protein>
<dbReference type="InterPro" id="IPR000792">
    <property type="entry name" value="Tscrpt_reg_LuxR_C"/>
</dbReference>
<evidence type="ECO:0000256" key="3">
    <source>
        <dbReference type="ARBA" id="ARBA00023163"/>
    </source>
</evidence>
<dbReference type="SMART" id="SM00448">
    <property type="entry name" value="REC"/>
    <property type="match status" value="1"/>
</dbReference>
<feature type="domain" description="Response regulatory" evidence="7">
    <location>
        <begin position="94"/>
        <end position="208"/>
    </location>
</feature>
<evidence type="ECO:0000259" key="6">
    <source>
        <dbReference type="PROSITE" id="PS50043"/>
    </source>
</evidence>
<keyword evidence="2" id="KW-0238">DNA-binding</keyword>
<reference evidence="8" key="1">
    <citation type="submission" date="2023-07" db="EMBL/GenBank/DDBJ databases">
        <authorList>
            <person name="Kim M."/>
        </authorList>
    </citation>
    <scope>NUCLEOTIDE SEQUENCE</scope>
    <source>
        <strain evidence="8">BIUV-7</strain>
    </source>
</reference>
<comment type="caution">
    <text evidence="8">The sequence shown here is derived from an EMBL/GenBank/DDBJ whole genome shotgun (WGS) entry which is preliminary data.</text>
</comment>
<name>A0ABT8Y573_9SPHN</name>
<gene>
    <name evidence="8" type="ORF">Q4F19_03620</name>
</gene>
<evidence type="ECO:0000313" key="9">
    <source>
        <dbReference type="Proteomes" id="UP001169764"/>
    </source>
</evidence>
<dbReference type="CDD" id="cd06170">
    <property type="entry name" value="LuxR_C_like"/>
    <property type="match status" value="1"/>
</dbReference>
<dbReference type="PRINTS" id="PR00038">
    <property type="entry name" value="HTHLUXR"/>
</dbReference>
<dbReference type="Pfam" id="PF00196">
    <property type="entry name" value="GerE"/>
    <property type="match status" value="1"/>
</dbReference>
<dbReference type="EMBL" id="JAUOTP010000001">
    <property type="protein sequence ID" value="MDO6413463.1"/>
    <property type="molecule type" value="Genomic_DNA"/>
</dbReference>
<sequence>MSSVDPDQRDQYDRRCNDRQSDAPRAQRAVSRSGHLSRHSLSRTAKNSGLLLVNHILFWNEVRERHVPMWGRCSGAGIALMRIETKDAFWNAKDIYIIDDSADVRTSLHELFASLGINAWPFRSGGDFLDAFDSLKPAPILVDIYMPEIDGLEFMSQLRRLGSSWPVIVMTGRGEVPIAVKAMRLGAVEFLSKPFELDALIDALGIASVALEDTVAEEREREAALARFATLTQREHEVTRALATGLSNKETALVLDLSVRTVEMHRANALRKLGIGNIIELVALIAAATPGKPTSPGYDPDRLPRA</sequence>
<dbReference type="InterPro" id="IPR001789">
    <property type="entry name" value="Sig_transdc_resp-reg_receiver"/>
</dbReference>
<evidence type="ECO:0000256" key="5">
    <source>
        <dbReference type="SAM" id="MobiDB-lite"/>
    </source>
</evidence>
<dbReference type="InterPro" id="IPR011006">
    <property type="entry name" value="CheY-like_superfamily"/>
</dbReference>
<dbReference type="PANTHER" id="PTHR44688:SF16">
    <property type="entry name" value="DNA-BINDING TRANSCRIPTIONAL ACTIVATOR DEVR_DOSR"/>
    <property type="match status" value="1"/>
</dbReference>
<dbReference type="Proteomes" id="UP001169764">
    <property type="component" value="Unassembled WGS sequence"/>
</dbReference>
<dbReference type="Gene3D" id="1.10.10.10">
    <property type="entry name" value="Winged helix-like DNA-binding domain superfamily/Winged helix DNA-binding domain"/>
    <property type="match status" value="1"/>
</dbReference>
<evidence type="ECO:0000256" key="4">
    <source>
        <dbReference type="PROSITE-ProRule" id="PRU00169"/>
    </source>
</evidence>
<keyword evidence="3" id="KW-0804">Transcription</keyword>
<dbReference type="InterPro" id="IPR036388">
    <property type="entry name" value="WH-like_DNA-bd_sf"/>
</dbReference>
<dbReference type="InterPro" id="IPR016032">
    <property type="entry name" value="Sig_transdc_resp-reg_C-effctor"/>
</dbReference>
<feature type="compositionally biased region" description="Basic and acidic residues" evidence="5">
    <location>
        <begin position="1"/>
        <end position="22"/>
    </location>
</feature>
<keyword evidence="4" id="KW-0597">Phosphoprotein</keyword>
<dbReference type="SUPFAM" id="SSF52172">
    <property type="entry name" value="CheY-like"/>
    <property type="match status" value="1"/>
</dbReference>
<dbReference type="PANTHER" id="PTHR44688">
    <property type="entry name" value="DNA-BINDING TRANSCRIPTIONAL ACTIVATOR DEVR_DOSR"/>
    <property type="match status" value="1"/>
</dbReference>
<dbReference type="PROSITE" id="PS50110">
    <property type="entry name" value="RESPONSE_REGULATORY"/>
    <property type="match status" value="1"/>
</dbReference>